<reference evidence="2 3" key="1">
    <citation type="journal article" date="2011" name="J. Bacteriol.">
        <title>Complete genome sequence of the type strain Cupriavidus necator N-1.</title>
        <authorList>
            <person name="Poehlein A."/>
            <person name="Kusian B."/>
            <person name="Friedrich B."/>
            <person name="Daniel R."/>
            <person name="Bowien B."/>
        </authorList>
    </citation>
    <scope>NUCLEOTIDE SEQUENCE [LARGE SCALE GENOMIC DNA]</scope>
    <source>
        <strain evidence="3">ATCC 43291 / DSM 13513 / CCUG 52238 / LMG 8453 / N-1</strain>
        <plasmid evidence="2 3">pBB1</plasmid>
    </source>
</reference>
<dbReference type="KEGG" id="cnc:CNE_BB1p13470"/>
<evidence type="ECO:0000256" key="1">
    <source>
        <dbReference type="SAM" id="MobiDB-lite"/>
    </source>
</evidence>
<geneLocation type="plasmid" evidence="2 3">
    <name>pBB1</name>
</geneLocation>
<dbReference type="GeneID" id="34311731"/>
<name>F8GW57_CUPNN</name>
<dbReference type="RefSeq" id="WP_013959769.1">
    <property type="nucleotide sequence ID" value="NC_015727.1"/>
</dbReference>
<evidence type="ECO:0000313" key="2">
    <source>
        <dbReference type="EMBL" id="AEI82746.1"/>
    </source>
</evidence>
<gene>
    <name evidence="2" type="ordered locus">CNE_BB1p13470</name>
</gene>
<accession>F8GW57</accession>
<dbReference type="AlphaFoldDB" id="F8GW57"/>
<proteinExistence type="predicted"/>
<organism evidence="2 3">
    <name type="scientific">Cupriavidus necator (strain ATCC 43291 / DSM 13513 / CCUG 52238 / LMG 8453 / N-1)</name>
    <name type="common">Ralstonia eutropha</name>
    <dbReference type="NCBI Taxonomy" id="1042878"/>
    <lineage>
        <taxon>Bacteria</taxon>
        <taxon>Pseudomonadati</taxon>
        <taxon>Pseudomonadota</taxon>
        <taxon>Betaproteobacteria</taxon>
        <taxon>Burkholderiales</taxon>
        <taxon>Burkholderiaceae</taxon>
        <taxon>Cupriavidus</taxon>
    </lineage>
</organism>
<evidence type="ECO:0000313" key="3">
    <source>
        <dbReference type="Proteomes" id="UP000006798"/>
    </source>
</evidence>
<dbReference type="Proteomes" id="UP000006798">
    <property type="component" value="Plasmid pBB1"/>
</dbReference>
<dbReference type="HOGENOM" id="CLU_2698433_0_0_4"/>
<feature type="region of interest" description="Disordered" evidence="1">
    <location>
        <begin position="48"/>
        <end position="73"/>
    </location>
</feature>
<dbReference type="EMBL" id="CP002879">
    <property type="protein sequence ID" value="AEI82746.1"/>
    <property type="molecule type" value="Genomic_DNA"/>
</dbReference>
<sequence length="73" mass="8055">MNNIVLLALATLAVDCGFIYVIEQQSEPAKSPRQEVTLRPCSEMPASDARGLCYPVHKPKPKGQSKTGKEEKR</sequence>
<keyword evidence="2" id="KW-0614">Plasmid</keyword>
<protein>
    <submittedName>
        <fullName evidence="2">Uncharacterized protein</fullName>
    </submittedName>
</protein>